<keyword evidence="7 9" id="KW-0472">Membrane</keyword>
<feature type="transmembrane region" description="Helical" evidence="9">
    <location>
        <begin position="221"/>
        <end position="241"/>
    </location>
</feature>
<dbReference type="InterPro" id="IPR013083">
    <property type="entry name" value="Znf_RING/FYVE/PHD"/>
</dbReference>
<dbReference type="PROSITE" id="PS51292">
    <property type="entry name" value="ZF_RING_CH"/>
    <property type="match status" value="1"/>
</dbReference>
<keyword evidence="5" id="KW-0862">Zinc</keyword>
<comment type="caution">
    <text evidence="11">The sequence shown here is derived from an EMBL/GenBank/DDBJ whole genome shotgun (WGS) entry which is preliminary data.</text>
</comment>
<name>A0A4R0RTH4_9APHY</name>
<keyword evidence="4" id="KW-0863">Zinc-finger</keyword>
<feature type="transmembrane region" description="Helical" evidence="9">
    <location>
        <begin position="104"/>
        <end position="133"/>
    </location>
</feature>
<keyword evidence="12" id="KW-1185">Reference proteome</keyword>
<dbReference type="Proteomes" id="UP000292702">
    <property type="component" value="Unassembled WGS sequence"/>
</dbReference>
<dbReference type="OrthoDB" id="5817083at2759"/>
<dbReference type="Pfam" id="PF12906">
    <property type="entry name" value="RINGv"/>
    <property type="match status" value="1"/>
</dbReference>
<dbReference type="EMBL" id="RWJN01000109">
    <property type="protein sequence ID" value="TCD67138.1"/>
    <property type="molecule type" value="Genomic_DNA"/>
</dbReference>
<dbReference type="PANTHER" id="PTHR46283">
    <property type="entry name" value="E3 UBIQUITIN-PROTEIN LIGASE MARCH5"/>
    <property type="match status" value="1"/>
</dbReference>
<evidence type="ECO:0000313" key="12">
    <source>
        <dbReference type="Proteomes" id="UP000292702"/>
    </source>
</evidence>
<dbReference type="Gene3D" id="3.30.40.10">
    <property type="entry name" value="Zinc/RING finger domain, C3HC4 (zinc finger)"/>
    <property type="match status" value="1"/>
</dbReference>
<dbReference type="STRING" id="92696.A0A4R0RTH4"/>
<keyword evidence="6 9" id="KW-1133">Transmembrane helix</keyword>
<comment type="subcellular location">
    <subcellularLocation>
        <location evidence="1">Membrane</location>
        <topology evidence="1">Multi-pass membrane protein</topology>
    </subcellularLocation>
</comment>
<feature type="compositionally biased region" description="Low complexity" evidence="8">
    <location>
        <begin position="290"/>
        <end position="307"/>
    </location>
</feature>
<evidence type="ECO:0000256" key="6">
    <source>
        <dbReference type="ARBA" id="ARBA00022989"/>
    </source>
</evidence>
<feature type="domain" description="RING-CH-type" evidence="10">
    <location>
        <begin position="9"/>
        <end position="81"/>
    </location>
</feature>
<feature type="region of interest" description="Disordered" evidence="8">
    <location>
        <begin position="289"/>
        <end position="326"/>
    </location>
</feature>
<dbReference type="SMART" id="SM00744">
    <property type="entry name" value="RINGv"/>
    <property type="match status" value="1"/>
</dbReference>
<dbReference type="GO" id="GO:0016020">
    <property type="term" value="C:membrane"/>
    <property type="evidence" value="ECO:0007669"/>
    <property type="project" value="UniProtKB-SubCell"/>
</dbReference>
<evidence type="ECO:0000256" key="2">
    <source>
        <dbReference type="ARBA" id="ARBA00022692"/>
    </source>
</evidence>
<keyword evidence="3" id="KW-0479">Metal-binding</keyword>
<evidence type="ECO:0000256" key="8">
    <source>
        <dbReference type="SAM" id="MobiDB-lite"/>
    </source>
</evidence>
<accession>A0A4R0RTH4</accession>
<protein>
    <recommendedName>
        <fullName evidence="10">RING-CH-type domain-containing protein</fullName>
    </recommendedName>
</protein>
<evidence type="ECO:0000256" key="1">
    <source>
        <dbReference type="ARBA" id="ARBA00004141"/>
    </source>
</evidence>
<evidence type="ECO:0000256" key="5">
    <source>
        <dbReference type="ARBA" id="ARBA00022833"/>
    </source>
</evidence>
<sequence length="491" mass="54732">MAEPHVPTIDDLRVKLCYICREEEFHDKPAEPTVQWVHPCNCTLVAHESCLLTWIQSAQQDTKRSANALKCPQCGAAYELESDNPLALRILNSINSVLQLSGKAITIAGTACLLLSFGFGVYIVCTSYGAYALQEFIGKEMYDILLTDDPSNWPYHAFINLPLIPISLICSRTRFFESFPLVPLFIAWTTSPPVSTTESLMRATWNPQPSVAQSYPFAPMFNWPPSPLMASVLFPLISGLYRRYFSRFRHWVMGTQPTPSPPVRRIVWDFNEGGPGQIRVGINAAMEDAPNNQQRQQQQPRLDGENAAPPPEGEEQQDGQGGDPAAVAEQTIRVTSGSLGRFVGGALLIPAISNFMGTLLFRLSKYSTLLRRFLAIRPARASPPADYFAAWFDKHPIGQVNPIKQMGLGLRMVMNVIFGGTKVFAESDPVWWRNYVGLGMFVLGKDCLTLLHLYLTKREIETRRIKSRTFAGVDIHELDLINPPASADTQA</sequence>
<evidence type="ECO:0000256" key="4">
    <source>
        <dbReference type="ARBA" id="ARBA00022771"/>
    </source>
</evidence>
<evidence type="ECO:0000256" key="7">
    <source>
        <dbReference type="ARBA" id="ARBA00023136"/>
    </source>
</evidence>
<dbReference type="GO" id="GO:0008270">
    <property type="term" value="F:zinc ion binding"/>
    <property type="evidence" value="ECO:0007669"/>
    <property type="project" value="UniProtKB-KW"/>
</dbReference>
<evidence type="ECO:0000259" key="10">
    <source>
        <dbReference type="PROSITE" id="PS51292"/>
    </source>
</evidence>
<evidence type="ECO:0000313" key="11">
    <source>
        <dbReference type="EMBL" id="TCD67138.1"/>
    </source>
</evidence>
<feature type="transmembrane region" description="Helical" evidence="9">
    <location>
        <begin position="342"/>
        <end position="363"/>
    </location>
</feature>
<dbReference type="InterPro" id="IPR011016">
    <property type="entry name" value="Znf_RING-CH"/>
</dbReference>
<evidence type="ECO:0000256" key="9">
    <source>
        <dbReference type="SAM" id="Phobius"/>
    </source>
</evidence>
<keyword evidence="2 9" id="KW-0812">Transmembrane</keyword>
<proteinExistence type="predicted"/>
<evidence type="ECO:0000256" key="3">
    <source>
        <dbReference type="ARBA" id="ARBA00022723"/>
    </source>
</evidence>
<dbReference type="SUPFAM" id="SSF57850">
    <property type="entry name" value="RING/U-box"/>
    <property type="match status" value="1"/>
</dbReference>
<organism evidence="11 12">
    <name type="scientific">Steccherinum ochraceum</name>
    <dbReference type="NCBI Taxonomy" id="92696"/>
    <lineage>
        <taxon>Eukaryota</taxon>
        <taxon>Fungi</taxon>
        <taxon>Dikarya</taxon>
        <taxon>Basidiomycota</taxon>
        <taxon>Agaricomycotina</taxon>
        <taxon>Agaricomycetes</taxon>
        <taxon>Polyporales</taxon>
        <taxon>Steccherinaceae</taxon>
        <taxon>Steccherinum</taxon>
    </lineage>
</organism>
<gene>
    <name evidence="11" type="ORF">EIP91_000478</name>
</gene>
<dbReference type="AlphaFoldDB" id="A0A4R0RTH4"/>
<reference evidence="11 12" key="1">
    <citation type="submission" date="2018-11" db="EMBL/GenBank/DDBJ databases">
        <title>Genome assembly of Steccherinum ochraceum LE-BIN_3174, the white-rot fungus of the Steccherinaceae family (The Residual Polyporoid clade, Polyporales, Basidiomycota).</title>
        <authorList>
            <person name="Fedorova T.V."/>
            <person name="Glazunova O.A."/>
            <person name="Landesman E.O."/>
            <person name="Moiseenko K.V."/>
            <person name="Psurtseva N.V."/>
            <person name="Savinova O.S."/>
            <person name="Shakhova N.V."/>
            <person name="Tyazhelova T.V."/>
            <person name="Vasina D.V."/>
        </authorList>
    </citation>
    <scope>NUCLEOTIDE SEQUENCE [LARGE SCALE GENOMIC DNA]</scope>
    <source>
        <strain evidence="11 12">LE-BIN_3174</strain>
    </source>
</reference>